<evidence type="ECO:0000313" key="1">
    <source>
        <dbReference type="EMBL" id="KAF8789337.1"/>
    </source>
</evidence>
<keyword evidence="2" id="KW-1185">Reference proteome</keyword>
<dbReference type="EMBL" id="JABXBU010000012">
    <property type="protein sequence ID" value="KAF8789337.1"/>
    <property type="molecule type" value="Genomic_DNA"/>
</dbReference>
<dbReference type="AlphaFoldDB" id="A0A8T0FDG7"/>
<evidence type="ECO:0000313" key="2">
    <source>
        <dbReference type="Proteomes" id="UP000807504"/>
    </source>
</evidence>
<organism evidence="1 2">
    <name type="scientific">Argiope bruennichi</name>
    <name type="common">Wasp spider</name>
    <name type="synonym">Aranea bruennichi</name>
    <dbReference type="NCBI Taxonomy" id="94029"/>
    <lineage>
        <taxon>Eukaryota</taxon>
        <taxon>Metazoa</taxon>
        <taxon>Ecdysozoa</taxon>
        <taxon>Arthropoda</taxon>
        <taxon>Chelicerata</taxon>
        <taxon>Arachnida</taxon>
        <taxon>Araneae</taxon>
        <taxon>Araneomorphae</taxon>
        <taxon>Entelegynae</taxon>
        <taxon>Araneoidea</taxon>
        <taxon>Araneidae</taxon>
        <taxon>Argiope</taxon>
    </lineage>
</organism>
<sequence>MDIGDTSDTEEDIDNIINIHHLLKRGVAAVFKLFEKLTEVFESFVCCYNSIRAREGQMDEHTNSYITGGLLVICESFEVIEAKLSLIQQEVRFLDIIIDSTTENLKRFFSYPAKTVSNLLEDVRVEMGQILEKLADIINACQQVMAVQMS</sequence>
<gene>
    <name evidence="1" type="ORF">HNY73_007278</name>
</gene>
<accession>A0A8T0FDG7</accession>
<name>A0A8T0FDG7_ARGBR</name>
<reference evidence="1" key="1">
    <citation type="journal article" date="2020" name="bioRxiv">
        <title>Chromosome-level reference genome of the European wasp spider Argiope bruennichi: a resource for studies on range expansion and evolutionary adaptation.</title>
        <authorList>
            <person name="Sheffer M.M."/>
            <person name="Hoppe A."/>
            <person name="Krehenwinkel H."/>
            <person name="Uhl G."/>
            <person name="Kuss A.W."/>
            <person name="Jensen L."/>
            <person name="Jensen C."/>
            <person name="Gillespie R.G."/>
            <person name="Hoff K.J."/>
            <person name="Prost S."/>
        </authorList>
    </citation>
    <scope>NUCLEOTIDE SEQUENCE</scope>
</reference>
<comment type="caution">
    <text evidence="1">The sequence shown here is derived from an EMBL/GenBank/DDBJ whole genome shotgun (WGS) entry which is preliminary data.</text>
</comment>
<protein>
    <submittedName>
        <fullName evidence="1">Uncharacterized protein</fullName>
    </submittedName>
</protein>
<dbReference type="Proteomes" id="UP000807504">
    <property type="component" value="Unassembled WGS sequence"/>
</dbReference>
<proteinExistence type="predicted"/>
<reference evidence="1" key="2">
    <citation type="submission" date="2020-06" db="EMBL/GenBank/DDBJ databases">
        <authorList>
            <person name="Sheffer M."/>
        </authorList>
    </citation>
    <scope>NUCLEOTIDE SEQUENCE</scope>
</reference>